<evidence type="ECO:0000256" key="6">
    <source>
        <dbReference type="ARBA" id="ARBA00023136"/>
    </source>
</evidence>
<comment type="subcellular location">
    <subcellularLocation>
        <location evidence="1">Membrane</location>
        <topology evidence="1">Multi-pass membrane protein</topology>
    </subcellularLocation>
</comment>
<dbReference type="InterPro" id="IPR036259">
    <property type="entry name" value="MFS_trans_sf"/>
</dbReference>
<evidence type="ECO:0000256" key="7">
    <source>
        <dbReference type="SAM" id="MobiDB-lite"/>
    </source>
</evidence>
<feature type="transmembrane region" description="Helical" evidence="8">
    <location>
        <begin position="96"/>
        <end position="116"/>
    </location>
</feature>
<dbReference type="CDD" id="cd17318">
    <property type="entry name" value="MFS_SLC17"/>
    <property type="match status" value="1"/>
</dbReference>
<evidence type="ECO:0000256" key="8">
    <source>
        <dbReference type="SAM" id="Phobius"/>
    </source>
</evidence>
<feature type="transmembrane region" description="Helical" evidence="8">
    <location>
        <begin position="409"/>
        <end position="431"/>
    </location>
</feature>
<feature type="transmembrane region" description="Helical" evidence="8">
    <location>
        <begin position="123"/>
        <end position="142"/>
    </location>
</feature>
<dbReference type="FunFam" id="1.20.1250.20:FF:000423">
    <property type="entry name" value="Putative inorganic phosphate cotransporter-like Protein"/>
    <property type="match status" value="1"/>
</dbReference>
<feature type="transmembrane region" description="Helical" evidence="8">
    <location>
        <begin position="451"/>
        <end position="470"/>
    </location>
</feature>
<evidence type="ECO:0000256" key="2">
    <source>
        <dbReference type="ARBA" id="ARBA00022448"/>
    </source>
</evidence>
<name>A0AAW2I904_9NEOP</name>
<keyword evidence="4" id="KW-0769">Symport</keyword>
<evidence type="ECO:0000256" key="3">
    <source>
        <dbReference type="ARBA" id="ARBA00022692"/>
    </source>
</evidence>
<dbReference type="PROSITE" id="PS50850">
    <property type="entry name" value="MFS"/>
    <property type="match status" value="1"/>
</dbReference>
<dbReference type="InterPro" id="IPR011701">
    <property type="entry name" value="MFS"/>
</dbReference>
<reference evidence="10" key="1">
    <citation type="journal article" date="2024" name="Gigascience">
        <title>Chromosome-level genome of the poultry shaft louse Menopon gallinae provides insight into the host-switching and adaptive evolution of parasitic lice.</title>
        <authorList>
            <person name="Xu Y."/>
            <person name="Ma L."/>
            <person name="Liu S."/>
            <person name="Liang Y."/>
            <person name="Liu Q."/>
            <person name="He Z."/>
            <person name="Tian L."/>
            <person name="Duan Y."/>
            <person name="Cai W."/>
            <person name="Li H."/>
            <person name="Song F."/>
        </authorList>
    </citation>
    <scope>NUCLEOTIDE SEQUENCE</scope>
    <source>
        <strain evidence="10">Cailab_2023a</strain>
    </source>
</reference>
<feature type="region of interest" description="Disordered" evidence="7">
    <location>
        <begin position="482"/>
        <end position="503"/>
    </location>
</feature>
<protein>
    <recommendedName>
        <fullName evidence="9">Major facilitator superfamily (MFS) profile domain-containing protein</fullName>
    </recommendedName>
</protein>
<dbReference type="GO" id="GO:0015293">
    <property type="term" value="F:symporter activity"/>
    <property type="evidence" value="ECO:0007669"/>
    <property type="project" value="UniProtKB-KW"/>
</dbReference>
<feature type="transmembrane region" description="Helical" evidence="8">
    <location>
        <begin position="183"/>
        <end position="204"/>
    </location>
</feature>
<dbReference type="FunFam" id="1.20.1250.20:FF:000003">
    <property type="entry name" value="Solute carrier family 17 member 3"/>
    <property type="match status" value="1"/>
</dbReference>
<feature type="transmembrane region" description="Helical" evidence="8">
    <location>
        <begin position="379"/>
        <end position="397"/>
    </location>
</feature>
<dbReference type="InterPro" id="IPR050382">
    <property type="entry name" value="MFS_Na/Anion_cotransporter"/>
</dbReference>
<feature type="transmembrane region" description="Helical" evidence="8">
    <location>
        <begin position="40"/>
        <end position="64"/>
    </location>
</feature>
<feature type="transmembrane region" description="Helical" evidence="8">
    <location>
        <begin position="317"/>
        <end position="341"/>
    </location>
</feature>
<dbReference type="SUPFAM" id="SSF103473">
    <property type="entry name" value="MFS general substrate transporter"/>
    <property type="match status" value="1"/>
</dbReference>
<evidence type="ECO:0000256" key="4">
    <source>
        <dbReference type="ARBA" id="ARBA00022847"/>
    </source>
</evidence>
<keyword evidence="6 8" id="KW-0472">Membrane</keyword>
<dbReference type="GO" id="GO:0006820">
    <property type="term" value="P:monoatomic anion transport"/>
    <property type="evidence" value="ECO:0007669"/>
    <property type="project" value="TreeGrafter"/>
</dbReference>
<sequence length="503" mass="56600">MELSERTVLFHEEIKKNRSGIMKSSLKQFMHKVCLIPQRYVLALMGFASLANAYMLRVVLNIAITEMATSNATAWEQKKDDIPAGFYHWSESTQQLILGSFYWGYVASHIPGGFIADRFGGKYTLGLGILSTAIFTIIIPLVVSQGYIWLLICRIVAGLGEGTTFPGLNDLLARWIPMDERGFLGSLVFAGSQIGTIIGNIVSGQLLKEYKGHWDYVFYLFGALGIAWFIAWVIMCYGDPSTHPFITDQEKEYLQKAIGEKKRKTGKIPWMKMIRSSPVLALIFAQIGHDWGFYTMVTNLPKYMKDALGFNIDKIGNYTSIAFFVMWMCSLSTGWMADFMIRKNWMSVTNVRKFFTTVAHVGPSITLVLASYSGQNEPLVVTFFILTLMFMGTFYPGMKVNALDLSPNYAGSLMAVVNGIGGLTGIITPYLIGEIATDVHDKDKYIEQWRLVFWITFAVNVVTLIVYLIWGSGEVQPWNNALEQETNEEEGKEKAPREDLKLS</sequence>
<dbReference type="InterPro" id="IPR020846">
    <property type="entry name" value="MFS_dom"/>
</dbReference>
<dbReference type="PANTHER" id="PTHR11662">
    <property type="entry name" value="SOLUTE CARRIER FAMILY 17"/>
    <property type="match status" value="1"/>
</dbReference>
<dbReference type="PANTHER" id="PTHR11662:SF415">
    <property type="entry name" value="AT30085P-RELATED"/>
    <property type="match status" value="1"/>
</dbReference>
<organism evidence="10">
    <name type="scientific">Menopon gallinae</name>
    <name type="common">poultry shaft louse</name>
    <dbReference type="NCBI Taxonomy" id="328185"/>
    <lineage>
        <taxon>Eukaryota</taxon>
        <taxon>Metazoa</taxon>
        <taxon>Ecdysozoa</taxon>
        <taxon>Arthropoda</taxon>
        <taxon>Hexapoda</taxon>
        <taxon>Insecta</taxon>
        <taxon>Pterygota</taxon>
        <taxon>Neoptera</taxon>
        <taxon>Paraneoptera</taxon>
        <taxon>Psocodea</taxon>
        <taxon>Troctomorpha</taxon>
        <taxon>Phthiraptera</taxon>
        <taxon>Amblycera</taxon>
        <taxon>Menoponidae</taxon>
        <taxon>Menopon</taxon>
    </lineage>
</organism>
<feature type="domain" description="Major facilitator superfamily (MFS) profile" evidence="9">
    <location>
        <begin position="41"/>
        <end position="475"/>
    </location>
</feature>
<dbReference type="Pfam" id="PF07690">
    <property type="entry name" value="MFS_1"/>
    <property type="match status" value="2"/>
</dbReference>
<keyword evidence="3 8" id="KW-0812">Transmembrane</keyword>
<feature type="transmembrane region" description="Helical" evidence="8">
    <location>
        <begin position="353"/>
        <end position="373"/>
    </location>
</feature>
<keyword evidence="2" id="KW-0813">Transport</keyword>
<dbReference type="Gene3D" id="1.20.1250.20">
    <property type="entry name" value="MFS general substrate transporter like domains"/>
    <property type="match status" value="2"/>
</dbReference>
<dbReference type="GO" id="GO:0016020">
    <property type="term" value="C:membrane"/>
    <property type="evidence" value="ECO:0007669"/>
    <property type="project" value="UniProtKB-SubCell"/>
</dbReference>
<dbReference type="AlphaFoldDB" id="A0AAW2I904"/>
<evidence type="ECO:0000259" key="9">
    <source>
        <dbReference type="PROSITE" id="PS50850"/>
    </source>
</evidence>
<evidence type="ECO:0000313" key="10">
    <source>
        <dbReference type="EMBL" id="KAL0278597.1"/>
    </source>
</evidence>
<dbReference type="EMBL" id="JARGDH010000001">
    <property type="protein sequence ID" value="KAL0278597.1"/>
    <property type="molecule type" value="Genomic_DNA"/>
</dbReference>
<gene>
    <name evidence="10" type="ORF">PYX00_000372</name>
</gene>
<feature type="transmembrane region" description="Helical" evidence="8">
    <location>
        <begin position="279"/>
        <end position="297"/>
    </location>
</feature>
<evidence type="ECO:0000256" key="5">
    <source>
        <dbReference type="ARBA" id="ARBA00022989"/>
    </source>
</evidence>
<proteinExistence type="predicted"/>
<feature type="transmembrane region" description="Helical" evidence="8">
    <location>
        <begin position="216"/>
        <end position="237"/>
    </location>
</feature>
<accession>A0AAW2I904</accession>
<feature type="compositionally biased region" description="Basic and acidic residues" evidence="7">
    <location>
        <begin position="489"/>
        <end position="503"/>
    </location>
</feature>
<comment type="caution">
    <text evidence="10">The sequence shown here is derived from an EMBL/GenBank/DDBJ whole genome shotgun (WGS) entry which is preliminary data.</text>
</comment>
<keyword evidence="5 8" id="KW-1133">Transmembrane helix</keyword>
<evidence type="ECO:0000256" key="1">
    <source>
        <dbReference type="ARBA" id="ARBA00004141"/>
    </source>
</evidence>